<accession>A0A370BL40</accession>
<proteinExistence type="predicted"/>
<sequence>MSSTVGQGLDWAMKIAPPRLLEKFSAHCHRLQKTKQLKQVRYDICSFSPARHSRQERHYSSDTPTLLLDVWGAALQISVLYHDRPEFPSEKTVHIHTLDTAGDTASYAHSAKEEKILWCQSLGDTIYPLSSGPSCAPATFSSSVKHTGSISGTVRT</sequence>
<feature type="non-terminal residue" evidence="1">
    <location>
        <position position="156"/>
    </location>
</feature>
<dbReference type="Proteomes" id="UP000253845">
    <property type="component" value="Unassembled WGS sequence"/>
</dbReference>
<dbReference type="EMBL" id="KZ851984">
    <property type="protein sequence ID" value="RDH14082.1"/>
    <property type="molecule type" value="Genomic_DNA"/>
</dbReference>
<dbReference type="AlphaFoldDB" id="A0A370BL40"/>
<gene>
    <name evidence="1" type="ORF">M747DRAFT_209795</name>
</gene>
<reference evidence="1 2" key="1">
    <citation type="submission" date="2018-07" db="EMBL/GenBank/DDBJ databases">
        <title>Section-level genome sequencing of Aspergillus section Nigri to investigate inter- and intra-species variation.</title>
        <authorList>
            <consortium name="DOE Joint Genome Institute"/>
            <person name="Vesth T.C."/>
            <person name="Nybo J.L."/>
            <person name="Theobald S."/>
            <person name="Frisvad J.C."/>
            <person name="Larsen T.O."/>
            <person name="Nielsen K.F."/>
            <person name="Hoof J.B."/>
            <person name="Brandl J."/>
            <person name="Salamov A."/>
            <person name="Riley R."/>
            <person name="Gladden J.M."/>
            <person name="Phatale P."/>
            <person name="Nielsen M.T."/>
            <person name="Lyhne E.K."/>
            <person name="Kogle M.E."/>
            <person name="Strasser K."/>
            <person name="McDonnell E."/>
            <person name="Barry K."/>
            <person name="Clum A."/>
            <person name="Chen C."/>
            <person name="Nolan M."/>
            <person name="Sandor L."/>
            <person name="Kuo A."/>
            <person name="Lipzen A."/>
            <person name="Hainaut M."/>
            <person name="Drula E."/>
            <person name="Tsang A."/>
            <person name="Magnuson J.K."/>
            <person name="Henrissat B."/>
            <person name="Wiebenga A."/>
            <person name="Simmons B.A."/>
            <person name="Makela M.R."/>
            <person name="De vries R.P."/>
            <person name="Grigoriev I.V."/>
            <person name="Mortensen U.H."/>
            <person name="Baker S.E."/>
            <person name="Andersen M.R."/>
        </authorList>
    </citation>
    <scope>NUCLEOTIDE SEQUENCE [LARGE SCALE GENOMIC DNA]</scope>
    <source>
        <strain evidence="1 2">ATCC 13496</strain>
    </source>
</reference>
<name>A0A370BL40_ASPNG</name>
<evidence type="ECO:0000313" key="1">
    <source>
        <dbReference type="EMBL" id="RDH14082.1"/>
    </source>
</evidence>
<evidence type="ECO:0000313" key="2">
    <source>
        <dbReference type="Proteomes" id="UP000253845"/>
    </source>
</evidence>
<organism evidence="1 2">
    <name type="scientific">Aspergillus niger ATCC 13496</name>
    <dbReference type="NCBI Taxonomy" id="1353008"/>
    <lineage>
        <taxon>Eukaryota</taxon>
        <taxon>Fungi</taxon>
        <taxon>Dikarya</taxon>
        <taxon>Ascomycota</taxon>
        <taxon>Pezizomycotina</taxon>
        <taxon>Eurotiomycetes</taxon>
        <taxon>Eurotiomycetidae</taxon>
        <taxon>Eurotiales</taxon>
        <taxon>Aspergillaceae</taxon>
        <taxon>Aspergillus</taxon>
        <taxon>Aspergillus subgen. Circumdati</taxon>
    </lineage>
</organism>
<protein>
    <submittedName>
        <fullName evidence="1">Uncharacterized protein</fullName>
    </submittedName>
</protein>
<dbReference type="VEuPathDB" id="FungiDB:M747DRAFT_209795"/>